<evidence type="ECO:0000259" key="5">
    <source>
        <dbReference type="PROSITE" id="PS50931"/>
    </source>
</evidence>
<dbReference type="CDD" id="cd08414">
    <property type="entry name" value="PBP2_LTTR_aromatics_like"/>
    <property type="match status" value="1"/>
</dbReference>
<dbReference type="InterPro" id="IPR005119">
    <property type="entry name" value="LysR_subst-bd"/>
</dbReference>
<evidence type="ECO:0000313" key="6">
    <source>
        <dbReference type="EMBL" id="MFB9448135.1"/>
    </source>
</evidence>
<keyword evidence="3" id="KW-0238">DNA-binding</keyword>
<dbReference type="PANTHER" id="PTHR30346:SF28">
    <property type="entry name" value="HTH-TYPE TRANSCRIPTIONAL REGULATOR CYNR"/>
    <property type="match status" value="1"/>
</dbReference>
<accession>A0ABV5MH14</accession>
<dbReference type="Proteomes" id="UP001589608">
    <property type="component" value="Unassembled WGS sequence"/>
</dbReference>
<dbReference type="PROSITE" id="PS50931">
    <property type="entry name" value="HTH_LYSR"/>
    <property type="match status" value="1"/>
</dbReference>
<organism evidence="6 7">
    <name type="scientific">Dactylosporangium vinaceum</name>
    <dbReference type="NCBI Taxonomy" id="53362"/>
    <lineage>
        <taxon>Bacteria</taxon>
        <taxon>Bacillati</taxon>
        <taxon>Actinomycetota</taxon>
        <taxon>Actinomycetes</taxon>
        <taxon>Micromonosporales</taxon>
        <taxon>Micromonosporaceae</taxon>
        <taxon>Dactylosporangium</taxon>
    </lineage>
</organism>
<evidence type="ECO:0000313" key="7">
    <source>
        <dbReference type="Proteomes" id="UP001589608"/>
    </source>
</evidence>
<evidence type="ECO:0000256" key="1">
    <source>
        <dbReference type="ARBA" id="ARBA00009437"/>
    </source>
</evidence>
<evidence type="ECO:0000256" key="4">
    <source>
        <dbReference type="ARBA" id="ARBA00023163"/>
    </source>
</evidence>
<keyword evidence="2" id="KW-0805">Transcription regulation</keyword>
<dbReference type="Pfam" id="PF03466">
    <property type="entry name" value="LysR_substrate"/>
    <property type="match status" value="1"/>
</dbReference>
<reference evidence="6 7" key="1">
    <citation type="submission" date="2024-09" db="EMBL/GenBank/DDBJ databases">
        <authorList>
            <person name="Sun Q."/>
            <person name="Mori K."/>
        </authorList>
    </citation>
    <scope>NUCLEOTIDE SEQUENCE [LARGE SCALE GENOMIC DNA]</scope>
    <source>
        <strain evidence="6 7">JCM 3307</strain>
    </source>
</reference>
<comment type="similarity">
    <text evidence="1">Belongs to the LysR transcriptional regulatory family.</text>
</comment>
<evidence type="ECO:0000256" key="2">
    <source>
        <dbReference type="ARBA" id="ARBA00023015"/>
    </source>
</evidence>
<proteinExistence type="inferred from homology"/>
<keyword evidence="4" id="KW-0804">Transcription</keyword>
<dbReference type="InterPro" id="IPR036390">
    <property type="entry name" value="WH_DNA-bd_sf"/>
</dbReference>
<dbReference type="SUPFAM" id="SSF46785">
    <property type="entry name" value="Winged helix' DNA-binding domain"/>
    <property type="match status" value="1"/>
</dbReference>
<dbReference type="Pfam" id="PF00126">
    <property type="entry name" value="HTH_1"/>
    <property type="match status" value="1"/>
</dbReference>
<dbReference type="Gene3D" id="3.40.190.10">
    <property type="entry name" value="Periplasmic binding protein-like II"/>
    <property type="match status" value="2"/>
</dbReference>
<dbReference type="RefSeq" id="WP_246655715.1">
    <property type="nucleotide sequence ID" value="NZ_CP061913.1"/>
</dbReference>
<dbReference type="InterPro" id="IPR036388">
    <property type="entry name" value="WH-like_DNA-bd_sf"/>
</dbReference>
<dbReference type="PRINTS" id="PR00039">
    <property type="entry name" value="HTHLYSR"/>
</dbReference>
<gene>
    <name evidence="6" type="ORF">ACFFTR_34015</name>
</gene>
<dbReference type="SUPFAM" id="SSF53850">
    <property type="entry name" value="Periplasmic binding protein-like II"/>
    <property type="match status" value="1"/>
</dbReference>
<comment type="caution">
    <text evidence="6">The sequence shown here is derived from an EMBL/GenBank/DDBJ whole genome shotgun (WGS) entry which is preliminary data.</text>
</comment>
<feature type="domain" description="HTH lysR-type" evidence="5">
    <location>
        <begin position="8"/>
        <end position="65"/>
    </location>
</feature>
<sequence length="303" mass="32025">MSSSAGRPELRQLVYFVTVADHLSFTTAARELHLAQQSLSQQIAALERTVGARLLDRDTRGTRLTEPGRLFLAEARAVLDAADRAVAVARRAAAGEVGRLRLGFLASVANYMLPIVVRTCRERLPGVEVTTADVAIEPLVAGLRDGSFDLAFTRPPLVPDLAVRALAREPVCAVLPAGHRLAGRAEVALADLAADPWVLTPRASWPPWHEQYDRDFAAAGFAPSVVQRAGTVPNLLGLVAAGVGVTRLAASARTLRDTGVVFVPIAGAEALTVAAWHRLSPAAERLVGLLADLAGTTDFTTAG</sequence>
<dbReference type="EMBL" id="JBHMCA010000056">
    <property type="protein sequence ID" value="MFB9448135.1"/>
    <property type="molecule type" value="Genomic_DNA"/>
</dbReference>
<keyword evidence="7" id="KW-1185">Reference proteome</keyword>
<name>A0ABV5MH14_9ACTN</name>
<protein>
    <submittedName>
        <fullName evidence="6">LysR family transcriptional regulator</fullName>
    </submittedName>
</protein>
<evidence type="ECO:0000256" key="3">
    <source>
        <dbReference type="ARBA" id="ARBA00023125"/>
    </source>
</evidence>
<dbReference type="PANTHER" id="PTHR30346">
    <property type="entry name" value="TRANSCRIPTIONAL DUAL REGULATOR HCAR-RELATED"/>
    <property type="match status" value="1"/>
</dbReference>
<dbReference type="Gene3D" id="1.10.10.10">
    <property type="entry name" value="Winged helix-like DNA-binding domain superfamily/Winged helix DNA-binding domain"/>
    <property type="match status" value="1"/>
</dbReference>
<dbReference type="InterPro" id="IPR000847">
    <property type="entry name" value="LysR_HTH_N"/>
</dbReference>